<dbReference type="InterPro" id="IPR028889">
    <property type="entry name" value="USP"/>
</dbReference>
<feature type="non-terminal residue" evidence="8">
    <location>
        <position position="140"/>
    </location>
</feature>
<keyword evidence="6" id="KW-0788">Thiol protease</keyword>
<dbReference type="EMBL" id="CAJOBB010022837">
    <property type="protein sequence ID" value="CAF4388276.1"/>
    <property type="molecule type" value="Genomic_DNA"/>
</dbReference>
<name>A0A820NGE3_9BILA</name>
<dbReference type="Proteomes" id="UP000663868">
    <property type="component" value="Unassembled WGS sequence"/>
</dbReference>
<dbReference type="InterPro" id="IPR044635">
    <property type="entry name" value="UBP14-like"/>
</dbReference>
<dbReference type="GO" id="GO:0061136">
    <property type="term" value="P:regulation of proteasomal protein catabolic process"/>
    <property type="evidence" value="ECO:0007669"/>
    <property type="project" value="TreeGrafter"/>
</dbReference>
<dbReference type="InterPro" id="IPR001394">
    <property type="entry name" value="Peptidase_C19_UCH"/>
</dbReference>
<evidence type="ECO:0000313" key="8">
    <source>
        <dbReference type="EMBL" id="CAF4388276.1"/>
    </source>
</evidence>
<keyword evidence="3" id="KW-0645">Protease</keyword>
<dbReference type="GO" id="GO:0004843">
    <property type="term" value="F:cysteine-type deubiquitinase activity"/>
    <property type="evidence" value="ECO:0007669"/>
    <property type="project" value="UniProtKB-EC"/>
</dbReference>
<dbReference type="EC" id="3.4.19.12" evidence="2"/>
<feature type="domain" description="USP" evidence="7">
    <location>
        <begin position="1"/>
        <end position="115"/>
    </location>
</feature>
<dbReference type="Pfam" id="PF00443">
    <property type="entry name" value="UCH"/>
    <property type="match status" value="1"/>
</dbReference>
<dbReference type="PROSITE" id="PS50235">
    <property type="entry name" value="USP_3"/>
    <property type="match status" value="1"/>
</dbReference>
<sequence>IREKIKKAEDAKLDRERAKKLGETVVEPKNLSKLPTSFPDDAGSNNSGFYQLNAVLTHKGRSSSSGHYVAWVRRNQTEWLMFDDENVTPVTEEDVLKLSGGGDWHTAYLLIYGPRTIEYEEKADEGASGESNVSAMDTTT</sequence>
<dbReference type="PANTHER" id="PTHR43982:SF1">
    <property type="entry name" value="UBIQUITIN CARBOXYL-TERMINAL HYDROLASE 14"/>
    <property type="match status" value="1"/>
</dbReference>
<dbReference type="InterPro" id="IPR038765">
    <property type="entry name" value="Papain-like_cys_pep_sf"/>
</dbReference>
<dbReference type="PANTHER" id="PTHR43982">
    <property type="entry name" value="UBIQUITIN CARBOXYL-TERMINAL HYDROLASE"/>
    <property type="match status" value="1"/>
</dbReference>
<proteinExistence type="predicted"/>
<comment type="caution">
    <text evidence="8">The sequence shown here is derived from an EMBL/GenBank/DDBJ whole genome shotgun (WGS) entry which is preliminary data.</text>
</comment>
<accession>A0A820NGE3</accession>
<keyword evidence="4" id="KW-0833">Ubl conjugation pathway</keyword>
<evidence type="ECO:0000256" key="2">
    <source>
        <dbReference type="ARBA" id="ARBA00012759"/>
    </source>
</evidence>
<evidence type="ECO:0000256" key="5">
    <source>
        <dbReference type="ARBA" id="ARBA00022801"/>
    </source>
</evidence>
<evidence type="ECO:0000256" key="1">
    <source>
        <dbReference type="ARBA" id="ARBA00000707"/>
    </source>
</evidence>
<feature type="non-terminal residue" evidence="8">
    <location>
        <position position="1"/>
    </location>
</feature>
<dbReference type="GO" id="GO:0016579">
    <property type="term" value="P:protein deubiquitination"/>
    <property type="evidence" value="ECO:0007669"/>
    <property type="project" value="InterPro"/>
</dbReference>
<evidence type="ECO:0000256" key="4">
    <source>
        <dbReference type="ARBA" id="ARBA00022786"/>
    </source>
</evidence>
<comment type="catalytic activity">
    <reaction evidence="1">
        <text>Thiol-dependent hydrolysis of ester, thioester, amide, peptide and isopeptide bonds formed by the C-terminal Gly of ubiquitin (a 76-residue protein attached to proteins as an intracellular targeting signal).</text>
        <dbReference type="EC" id="3.4.19.12"/>
    </reaction>
</comment>
<dbReference type="InterPro" id="IPR018200">
    <property type="entry name" value="USP_CS"/>
</dbReference>
<dbReference type="PROSITE" id="PS00973">
    <property type="entry name" value="USP_2"/>
    <property type="match status" value="1"/>
</dbReference>
<evidence type="ECO:0000256" key="3">
    <source>
        <dbReference type="ARBA" id="ARBA00022670"/>
    </source>
</evidence>
<gene>
    <name evidence="8" type="ORF">KXQ929_LOCUS50310</name>
</gene>
<evidence type="ECO:0000313" key="9">
    <source>
        <dbReference type="Proteomes" id="UP000663868"/>
    </source>
</evidence>
<keyword evidence="5" id="KW-0378">Hydrolase</keyword>
<protein>
    <recommendedName>
        <fullName evidence="2">ubiquitinyl hydrolase 1</fullName>
        <ecNumber evidence="2">3.4.19.12</ecNumber>
    </recommendedName>
</protein>
<dbReference type="SUPFAM" id="SSF54001">
    <property type="entry name" value="Cysteine proteinases"/>
    <property type="match status" value="1"/>
</dbReference>
<dbReference type="AlphaFoldDB" id="A0A820NGE3"/>
<dbReference type="GO" id="GO:0070628">
    <property type="term" value="F:proteasome binding"/>
    <property type="evidence" value="ECO:0007669"/>
    <property type="project" value="TreeGrafter"/>
</dbReference>
<organism evidence="8 9">
    <name type="scientific">Adineta steineri</name>
    <dbReference type="NCBI Taxonomy" id="433720"/>
    <lineage>
        <taxon>Eukaryota</taxon>
        <taxon>Metazoa</taxon>
        <taxon>Spiralia</taxon>
        <taxon>Gnathifera</taxon>
        <taxon>Rotifera</taxon>
        <taxon>Eurotatoria</taxon>
        <taxon>Bdelloidea</taxon>
        <taxon>Adinetida</taxon>
        <taxon>Adinetidae</taxon>
        <taxon>Adineta</taxon>
    </lineage>
</organism>
<evidence type="ECO:0000259" key="7">
    <source>
        <dbReference type="PROSITE" id="PS50235"/>
    </source>
</evidence>
<dbReference type="Gene3D" id="3.90.70.10">
    <property type="entry name" value="Cysteine proteinases"/>
    <property type="match status" value="1"/>
</dbReference>
<dbReference type="GO" id="GO:0043161">
    <property type="term" value="P:proteasome-mediated ubiquitin-dependent protein catabolic process"/>
    <property type="evidence" value="ECO:0007669"/>
    <property type="project" value="InterPro"/>
</dbReference>
<evidence type="ECO:0000256" key="6">
    <source>
        <dbReference type="ARBA" id="ARBA00022807"/>
    </source>
</evidence>
<reference evidence="8" key="1">
    <citation type="submission" date="2021-02" db="EMBL/GenBank/DDBJ databases">
        <authorList>
            <person name="Nowell W R."/>
        </authorList>
    </citation>
    <scope>NUCLEOTIDE SEQUENCE</scope>
</reference>